<feature type="compositionally biased region" description="Polar residues" evidence="1">
    <location>
        <begin position="381"/>
        <end position="395"/>
    </location>
</feature>
<dbReference type="RefSeq" id="WP_015443008.1">
    <property type="nucleotide sequence ID" value="NC_020520.1"/>
</dbReference>
<gene>
    <name evidence="2" type="ORF">YM304_34470</name>
</gene>
<organism evidence="2 3">
    <name type="scientific">Ilumatobacter coccineus (strain NBRC 103263 / KCTC 29153 / YM16-304)</name>
    <dbReference type="NCBI Taxonomy" id="1313172"/>
    <lineage>
        <taxon>Bacteria</taxon>
        <taxon>Bacillati</taxon>
        <taxon>Actinomycetota</taxon>
        <taxon>Acidimicrobiia</taxon>
        <taxon>Acidimicrobiales</taxon>
        <taxon>Ilumatobacteraceae</taxon>
        <taxon>Ilumatobacter</taxon>
    </lineage>
</organism>
<name>A0A6C7EBB1_ILUCY</name>
<dbReference type="OrthoDB" id="9829464at2"/>
<accession>A0A6C7EBB1</accession>
<dbReference type="KEGG" id="aym:YM304_34470"/>
<reference evidence="2 3" key="1">
    <citation type="journal article" date="2013" name="Int. J. Syst. Evol. Microbiol.">
        <title>Ilumatobacter nonamiense sp. nov. and Ilumatobacter coccineum sp. nov., isolated from seashore sand.</title>
        <authorList>
            <person name="Matsumoto A."/>
            <person name="Kasai H."/>
            <person name="Matsuo Y."/>
            <person name="Shizuri Y."/>
            <person name="Ichikawa N."/>
            <person name="Fujita N."/>
            <person name="Omura S."/>
            <person name="Takahashi Y."/>
        </authorList>
    </citation>
    <scope>NUCLEOTIDE SEQUENCE [LARGE SCALE GENOMIC DNA]</scope>
    <source>
        <strain evidence="3">NBRC 103263 / KCTC 29153 / YM16-304</strain>
    </source>
</reference>
<proteinExistence type="predicted"/>
<keyword evidence="3" id="KW-1185">Reference proteome</keyword>
<sequence length="395" mass="41150">MSAIDIIESVRPDVDPMPLVERRMIREQLFGVGHGDVSRNISARSASGAVVSTAPRGTRALAAPRGRSSGSMAKAGAGLLLFAALGAAGWAFVNRGSDDTETRSSTTTPATTEVTTTVASTTTVAPIERTGVTDDFPIVLPVNALAVDTVNIGAPAPGSSAVIFEAPDGTNVWLAEVDGDVGNTDGLDVQIIGALGVGTASDFVEGDPPSYQLQVPCGFVLLNDAPGQPLFRPEITGLLEATSIDGLATIDTTLPTGWSIIDIGTSVNTFTAQFQVPRGDTTAPVLLAQAPGGSLAQLAFGGRQFQATTFLGDTAFIDSAPLSPNLTSVFWRDGNTVFNVRSDQLGFSELEEFILSLEAVEITDWETRFDQVEPPAPPLESTCTPQPTFGTTLNP</sequence>
<dbReference type="Proteomes" id="UP000011863">
    <property type="component" value="Chromosome"/>
</dbReference>
<evidence type="ECO:0000313" key="3">
    <source>
        <dbReference type="Proteomes" id="UP000011863"/>
    </source>
</evidence>
<evidence type="ECO:0000313" key="2">
    <source>
        <dbReference type="EMBL" id="BAN03761.1"/>
    </source>
</evidence>
<dbReference type="EMBL" id="AP012057">
    <property type="protein sequence ID" value="BAN03761.1"/>
    <property type="molecule type" value="Genomic_DNA"/>
</dbReference>
<protein>
    <submittedName>
        <fullName evidence="2">Uncharacterized protein</fullName>
    </submittedName>
</protein>
<feature type="region of interest" description="Disordered" evidence="1">
    <location>
        <begin position="373"/>
        <end position="395"/>
    </location>
</feature>
<evidence type="ECO:0000256" key="1">
    <source>
        <dbReference type="SAM" id="MobiDB-lite"/>
    </source>
</evidence>
<dbReference type="AlphaFoldDB" id="A0A6C7EBB1"/>